<dbReference type="RefSeq" id="WP_097588219.1">
    <property type="nucleotide sequence ID" value="NZ_NWTC01000079.1"/>
</dbReference>
<gene>
    <name evidence="2" type="ORF">CO661_33720</name>
</gene>
<dbReference type="AlphaFoldDB" id="A0A2A6LN06"/>
<comment type="caution">
    <text evidence="2">The sequence shown here is derived from an EMBL/GenBank/DDBJ whole genome shotgun (WGS) entry which is preliminary data.</text>
</comment>
<name>A0A2A6LN06_RHIFR</name>
<dbReference type="Proteomes" id="UP000220353">
    <property type="component" value="Unassembled WGS sequence"/>
</dbReference>
<proteinExistence type="predicted"/>
<dbReference type="InterPro" id="IPR002934">
    <property type="entry name" value="Polymerase_NTP_transf_dom"/>
</dbReference>
<reference evidence="2 3" key="1">
    <citation type="submission" date="2017-09" db="EMBL/GenBank/DDBJ databases">
        <title>Comparative genomics of rhizobia isolated from Phaseolus vulgaris in China.</title>
        <authorList>
            <person name="Tong W."/>
        </authorList>
    </citation>
    <scope>NUCLEOTIDE SEQUENCE [LARGE SCALE GENOMIC DNA]</scope>
    <source>
        <strain evidence="2 3">PCH1</strain>
    </source>
</reference>
<feature type="domain" description="Polymerase nucleotidyl transferase" evidence="1">
    <location>
        <begin position="27"/>
        <end position="93"/>
    </location>
</feature>
<dbReference type="SUPFAM" id="SSF81301">
    <property type="entry name" value="Nucleotidyltransferase"/>
    <property type="match status" value="1"/>
</dbReference>
<evidence type="ECO:0000259" key="1">
    <source>
        <dbReference type="Pfam" id="PF01909"/>
    </source>
</evidence>
<dbReference type="Pfam" id="PF01909">
    <property type="entry name" value="NTP_transf_2"/>
    <property type="match status" value="1"/>
</dbReference>
<organism evidence="2 3">
    <name type="scientific">Rhizobium fredii</name>
    <name type="common">Sinorhizobium fredii</name>
    <dbReference type="NCBI Taxonomy" id="380"/>
    <lineage>
        <taxon>Bacteria</taxon>
        <taxon>Pseudomonadati</taxon>
        <taxon>Pseudomonadota</taxon>
        <taxon>Alphaproteobacteria</taxon>
        <taxon>Hyphomicrobiales</taxon>
        <taxon>Rhizobiaceae</taxon>
        <taxon>Sinorhizobium/Ensifer group</taxon>
        <taxon>Sinorhizobium</taxon>
    </lineage>
</organism>
<dbReference type="EMBL" id="NWTC01000079">
    <property type="protein sequence ID" value="PDT43700.1"/>
    <property type="molecule type" value="Genomic_DNA"/>
</dbReference>
<accession>A0A2A6LN06</accession>
<dbReference type="GO" id="GO:0016779">
    <property type="term" value="F:nucleotidyltransferase activity"/>
    <property type="evidence" value="ECO:0007669"/>
    <property type="project" value="InterPro"/>
</dbReference>
<protein>
    <recommendedName>
        <fullName evidence="1">Polymerase nucleotidyl transferase domain-containing protein</fullName>
    </recommendedName>
</protein>
<evidence type="ECO:0000313" key="2">
    <source>
        <dbReference type="EMBL" id="PDT43700.1"/>
    </source>
</evidence>
<dbReference type="InterPro" id="IPR043519">
    <property type="entry name" value="NT_sf"/>
</dbReference>
<sequence>MSYIVEREKSTTERIIELQHHLAKASEIVDSKACVYATGSFGRLEAGEQSDLDVFIVSKTAESERDGKKLMVNQLSNLDTILVKAELIKAIHVLDMPKFDADGKYLASHSIHDLKTHLGTAEDDYRNTLTGRLLLFLESRPLIGDGVYNEIIDEVIAAYWGDYGDHSDDFIPAFLTNDILRLWRTFCVNYESGRRSEKGDAKIKNHKLKHSRMLTCYSALLFLLAVYKLDGTVSPERAKEMTKLTPTGRLQWLLKEPSFSAVHDQTSELLEKYGDFLKRTDQPKETLKALFESNSKEWVQKSYDFGDTLFDVLSALGKGTKFFRLIAV</sequence>
<evidence type="ECO:0000313" key="3">
    <source>
        <dbReference type="Proteomes" id="UP000220353"/>
    </source>
</evidence>